<dbReference type="AlphaFoldDB" id="A0A2T8HSW4"/>
<evidence type="ECO:0000256" key="2">
    <source>
        <dbReference type="ARBA" id="ARBA00022692"/>
    </source>
</evidence>
<evidence type="ECO:0000256" key="1">
    <source>
        <dbReference type="ARBA" id="ARBA00004141"/>
    </source>
</evidence>
<reference evidence="7" key="1">
    <citation type="submission" date="2018-04" db="EMBL/GenBank/DDBJ databases">
        <title>Pararhodobacter oceanense sp. nov., isolated from marine intertidal sediment.</title>
        <authorList>
            <person name="Wang X.-L."/>
            <person name="Du Z.-J."/>
        </authorList>
    </citation>
    <scope>NUCLEOTIDE SEQUENCE [LARGE SCALE GENOMIC DNA]</scope>
    <source>
        <strain evidence="7">AM505</strain>
    </source>
</reference>
<feature type="transmembrane region" description="Helical" evidence="5">
    <location>
        <begin position="74"/>
        <end position="92"/>
    </location>
</feature>
<evidence type="ECO:0000259" key="6">
    <source>
        <dbReference type="Pfam" id="PF07298"/>
    </source>
</evidence>
<comment type="caution">
    <text evidence="7">The sequence shown here is derived from an EMBL/GenBank/DDBJ whole genome shotgun (WGS) entry which is preliminary data.</text>
</comment>
<keyword evidence="4 5" id="KW-0472">Membrane</keyword>
<evidence type="ECO:0000313" key="8">
    <source>
        <dbReference type="Proteomes" id="UP000245911"/>
    </source>
</evidence>
<evidence type="ECO:0000256" key="4">
    <source>
        <dbReference type="ARBA" id="ARBA00023136"/>
    </source>
</evidence>
<sequence>MGYLLLILGVLLWSGAHLFKRIAPARRAAMGASGRGLVAALSGVAIVLMVLGYRWAPVDVVWHTSGGMQHVNNLLMLLVFYLFAAAGMKTYITRWVRHPQLWGVRLWALAHLLVRGDLASLILFGGLFLWAQISVGFINRADPYWQGEVKVVTGKEIGAALGAVLVMGAVGWIHGLIGPSPFGG</sequence>
<feature type="transmembrane region" description="Helical" evidence="5">
    <location>
        <begin position="112"/>
        <end position="138"/>
    </location>
</feature>
<name>A0A2T8HSW4_9RHOB</name>
<organism evidence="7 8">
    <name type="scientific">Pararhodobacter oceanensis</name>
    <dbReference type="NCBI Taxonomy" id="2172121"/>
    <lineage>
        <taxon>Bacteria</taxon>
        <taxon>Pseudomonadati</taxon>
        <taxon>Pseudomonadota</taxon>
        <taxon>Alphaproteobacteria</taxon>
        <taxon>Rhodobacterales</taxon>
        <taxon>Paracoccaceae</taxon>
        <taxon>Pararhodobacter</taxon>
    </lineage>
</organism>
<evidence type="ECO:0000256" key="3">
    <source>
        <dbReference type="ARBA" id="ARBA00022989"/>
    </source>
</evidence>
<evidence type="ECO:0000256" key="5">
    <source>
        <dbReference type="SAM" id="Phobius"/>
    </source>
</evidence>
<keyword evidence="2 5" id="KW-0812">Transmembrane</keyword>
<feature type="transmembrane region" description="Helical" evidence="5">
    <location>
        <begin position="159"/>
        <end position="177"/>
    </location>
</feature>
<dbReference type="RefSeq" id="WP_116558968.1">
    <property type="nucleotide sequence ID" value="NZ_QDKM01000005.1"/>
</dbReference>
<keyword evidence="3 5" id="KW-1133">Transmembrane helix</keyword>
<gene>
    <name evidence="7" type="ORF">DDE20_13180</name>
</gene>
<dbReference type="EMBL" id="QDKM01000005">
    <property type="protein sequence ID" value="PVH28516.1"/>
    <property type="molecule type" value="Genomic_DNA"/>
</dbReference>
<feature type="domain" description="NnrU" evidence="6">
    <location>
        <begin position="5"/>
        <end position="178"/>
    </location>
</feature>
<comment type="subcellular location">
    <subcellularLocation>
        <location evidence="1">Membrane</location>
        <topology evidence="1">Multi-pass membrane protein</topology>
    </subcellularLocation>
</comment>
<dbReference type="Pfam" id="PF07298">
    <property type="entry name" value="NnrU"/>
    <property type="match status" value="1"/>
</dbReference>
<accession>A0A2T8HSW4</accession>
<dbReference type="OrthoDB" id="5293641at2"/>
<dbReference type="InterPro" id="IPR009915">
    <property type="entry name" value="NnrU_dom"/>
</dbReference>
<proteinExistence type="predicted"/>
<protein>
    <recommendedName>
        <fullName evidence="6">NnrU domain-containing protein</fullName>
    </recommendedName>
</protein>
<dbReference type="Proteomes" id="UP000245911">
    <property type="component" value="Unassembled WGS sequence"/>
</dbReference>
<feature type="transmembrane region" description="Helical" evidence="5">
    <location>
        <begin position="34"/>
        <end position="53"/>
    </location>
</feature>
<keyword evidence="8" id="KW-1185">Reference proteome</keyword>
<dbReference type="GO" id="GO:0016020">
    <property type="term" value="C:membrane"/>
    <property type="evidence" value="ECO:0007669"/>
    <property type="project" value="UniProtKB-SubCell"/>
</dbReference>
<evidence type="ECO:0000313" key="7">
    <source>
        <dbReference type="EMBL" id="PVH28516.1"/>
    </source>
</evidence>